<dbReference type="GO" id="GO:0003677">
    <property type="term" value="F:DNA binding"/>
    <property type="evidence" value="ECO:0007669"/>
    <property type="project" value="InterPro"/>
</dbReference>
<dbReference type="Proteomes" id="UP000092544">
    <property type="component" value="Unassembled WGS sequence"/>
</dbReference>
<dbReference type="AlphaFoldDB" id="A0A1A8T9D1"/>
<dbReference type="InterPro" id="IPR015060">
    <property type="entry name" value="Aca2_YdiL-like"/>
</dbReference>
<keyword evidence="2" id="KW-1185">Reference proteome</keyword>
<evidence type="ECO:0000313" key="2">
    <source>
        <dbReference type="Proteomes" id="UP000092544"/>
    </source>
</evidence>
<dbReference type="SUPFAM" id="SSF47413">
    <property type="entry name" value="lambda repressor-like DNA-binding domains"/>
    <property type="match status" value="1"/>
</dbReference>
<organism evidence="1 2">
    <name type="scientific">Marinomonas spartinae</name>
    <dbReference type="NCBI Taxonomy" id="1792290"/>
    <lineage>
        <taxon>Bacteria</taxon>
        <taxon>Pseudomonadati</taxon>
        <taxon>Pseudomonadota</taxon>
        <taxon>Gammaproteobacteria</taxon>
        <taxon>Oceanospirillales</taxon>
        <taxon>Oceanospirillaceae</taxon>
        <taxon>Marinomonas</taxon>
    </lineage>
</organism>
<sequence>MSWSKLTAPELQAMRGLFFASTTEAAECIAGLGGKHPARSWQRWESGQHAIPDDIDTEIYALCSQRTECIDGIFDAEQESQKIKWYPTFEDFAVDFPTGNKVWWRLHQSVCAAIFSENSDAELLTDIETDKESYIYKFFARTREEDLEWARQEAKAKELGID</sequence>
<dbReference type="Pfam" id="PF08965">
    <property type="entry name" value="Aca2_YdiL"/>
    <property type="match status" value="1"/>
</dbReference>
<name>A0A1A8T9D1_9GAMM</name>
<protein>
    <submittedName>
        <fullName evidence="1">Uncharacterized protein</fullName>
    </submittedName>
</protein>
<evidence type="ECO:0000313" key="1">
    <source>
        <dbReference type="EMBL" id="SBS29058.1"/>
    </source>
</evidence>
<reference evidence="1 2" key="1">
    <citation type="submission" date="2016-06" db="EMBL/GenBank/DDBJ databases">
        <authorList>
            <person name="Kjaerup R.B."/>
            <person name="Dalgaard T.S."/>
            <person name="Juul-Madsen H.R."/>
        </authorList>
    </citation>
    <scope>NUCLEOTIDE SEQUENCE [LARGE SCALE GENOMIC DNA]</scope>
    <source>
        <strain evidence="1 2">CECT 8886</strain>
    </source>
</reference>
<dbReference type="InterPro" id="IPR027910">
    <property type="entry name" value="YdiL_sf"/>
</dbReference>
<gene>
    <name evidence="1" type="ORF">MSP8886_01420</name>
</gene>
<dbReference type="EMBL" id="FLOB01000002">
    <property type="protein sequence ID" value="SBS29058.1"/>
    <property type="molecule type" value="Genomic_DNA"/>
</dbReference>
<dbReference type="Gene3D" id="1.10.3100.10">
    <property type="entry name" value="Putative cytoplasmic protein"/>
    <property type="match status" value="1"/>
</dbReference>
<proteinExistence type="predicted"/>
<dbReference type="InterPro" id="IPR010982">
    <property type="entry name" value="Lambda_DNA-bd_dom_sf"/>
</dbReference>
<dbReference type="RefSeq" id="WP_067014090.1">
    <property type="nucleotide sequence ID" value="NZ_FLOB01000002.1"/>
</dbReference>
<dbReference type="STRING" id="1792290.MSP8886_01420"/>
<dbReference type="OrthoDB" id="7066373at2"/>
<accession>A0A1A8T9D1</accession>